<keyword evidence="4" id="KW-0636">Prenylation</keyword>
<dbReference type="GO" id="GO:0009626">
    <property type="term" value="P:plant-type hypersensitive response"/>
    <property type="evidence" value="ECO:0007669"/>
    <property type="project" value="UniProtKB-KW"/>
</dbReference>
<evidence type="ECO:0000256" key="1">
    <source>
        <dbReference type="ARBA" id="ARBA00004170"/>
    </source>
</evidence>
<evidence type="ECO:0000259" key="7">
    <source>
        <dbReference type="PROSITE" id="PS50846"/>
    </source>
</evidence>
<evidence type="ECO:0000313" key="9">
    <source>
        <dbReference type="Proteomes" id="UP001604277"/>
    </source>
</evidence>
<organism evidence="8 9">
    <name type="scientific">Forsythia ovata</name>
    <dbReference type="NCBI Taxonomy" id="205694"/>
    <lineage>
        <taxon>Eukaryota</taxon>
        <taxon>Viridiplantae</taxon>
        <taxon>Streptophyta</taxon>
        <taxon>Embryophyta</taxon>
        <taxon>Tracheophyta</taxon>
        <taxon>Spermatophyta</taxon>
        <taxon>Magnoliopsida</taxon>
        <taxon>eudicotyledons</taxon>
        <taxon>Gunneridae</taxon>
        <taxon>Pentapetalae</taxon>
        <taxon>asterids</taxon>
        <taxon>lamiids</taxon>
        <taxon>Lamiales</taxon>
        <taxon>Oleaceae</taxon>
        <taxon>Forsythieae</taxon>
        <taxon>Forsythia</taxon>
    </lineage>
</organism>
<dbReference type="EMBL" id="JBFOLJ010000003">
    <property type="protein sequence ID" value="KAL2548997.1"/>
    <property type="molecule type" value="Genomic_DNA"/>
</dbReference>
<gene>
    <name evidence="8" type="ORF">Fot_10527</name>
</gene>
<reference evidence="9" key="1">
    <citation type="submission" date="2024-07" db="EMBL/GenBank/DDBJ databases">
        <title>Two chromosome-level genome assemblies of Korean endemic species Abeliophyllum distichum and Forsythia ovata (Oleaceae).</title>
        <authorList>
            <person name="Jang H."/>
        </authorList>
    </citation>
    <scope>NUCLEOTIDE SEQUENCE [LARGE SCALE GENOMIC DNA]</scope>
</reference>
<comment type="subcellular location">
    <subcellularLocation>
        <location evidence="1">Membrane</location>
        <topology evidence="1">Peripheral membrane protein</topology>
    </subcellularLocation>
</comment>
<dbReference type="Proteomes" id="UP001604277">
    <property type="component" value="Unassembled WGS sequence"/>
</dbReference>
<keyword evidence="3" id="KW-0479">Metal-binding</keyword>
<feature type="domain" description="HMA" evidence="7">
    <location>
        <begin position="7"/>
        <end position="75"/>
    </location>
</feature>
<evidence type="ECO:0000256" key="5">
    <source>
        <dbReference type="ARBA" id="ARBA00024045"/>
    </source>
</evidence>
<protein>
    <recommendedName>
        <fullName evidence="7">HMA domain-containing protein</fullName>
    </recommendedName>
</protein>
<dbReference type="PANTHER" id="PTHR45868">
    <property type="entry name" value="HEAVY METAL-ASSOCIATED ISOPRENYLATED PLANT PROTEIN 33-RELATED"/>
    <property type="match status" value="1"/>
</dbReference>
<evidence type="ECO:0000256" key="3">
    <source>
        <dbReference type="ARBA" id="ARBA00022723"/>
    </source>
</evidence>
<accession>A0ABD1WH33</accession>
<keyword evidence="4" id="KW-0449">Lipoprotein</keyword>
<feature type="compositionally biased region" description="Basic and acidic residues" evidence="6">
    <location>
        <begin position="84"/>
        <end position="103"/>
    </location>
</feature>
<dbReference type="GO" id="GO:0016020">
    <property type="term" value="C:membrane"/>
    <property type="evidence" value="ECO:0007669"/>
    <property type="project" value="UniProtKB-SubCell"/>
</dbReference>
<proteinExistence type="inferred from homology"/>
<dbReference type="AlphaFoldDB" id="A0ABD1WH33"/>
<dbReference type="GO" id="GO:0046872">
    <property type="term" value="F:metal ion binding"/>
    <property type="evidence" value="ECO:0007669"/>
    <property type="project" value="UniProtKB-KW"/>
</dbReference>
<dbReference type="Gene3D" id="3.30.70.100">
    <property type="match status" value="1"/>
</dbReference>
<evidence type="ECO:0000256" key="4">
    <source>
        <dbReference type="ARBA" id="ARBA00023289"/>
    </source>
</evidence>
<comment type="similarity">
    <text evidence="5">Belongs to the HIPP family.</text>
</comment>
<keyword evidence="9" id="KW-1185">Reference proteome</keyword>
<evidence type="ECO:0000313" key="8">
    <source>
        <dbReference type="EMBL" id="KAL2548997.1"/>
    </source>
</evidence>
<dbReference type="PANTHER" id="PTHR45868:SF80">
    <property type="entry name" value="F15K9.8-RELATED"/>
    <property type="match status" value="1"/>
</dbReference>
<evidence type="ECO:0000256" key="2">
    <source>
        <dbReference type="ARBA" id="ARBA00022481"/>
    </source>
</evidence>
<dbReference type="InterPro" id="IPR006121">
    <property type="entry name" value="HMA_dom"/>
</dbReference>
<feature type="region of interest" description="Disordered" evidence="6">
    <location>
        <begin position="76"/>
        <end position="114"/>
    </location>
</feature>
<keyword evidence="2" id="KW-0488">Methylation</keyword>
<evidence type="ECO:0000256" key="6">
    <source>
        <dbReference type="SAM" id="MobiDB-lite"/>
    </source>
</evidence>
<name>A0ABD1WH33_9LAMI</name>
<dbReference type="Pfam" id="PF00403">
    <property type="entry name" value="HMA"/>
    <property type="match status" value="1"/>
</dbReference>
<dbReference type="SUPFAM" id="SSF55008">
    <property type="entry name" value="HMA, heavy metal-associated domain"/>
    <property type="match status" value="1"/>
</dbReference>
<dbReference type="InterPro" id="IPR036163">
    <property type="entry name" value="HMA_dom_sf"/>
</dbReference>
<comment type="caution">
    <text evidence="8">The sequence shown here is derived from an EMBL/GenBank/DDBJ whole genome shotgun (WGS) entry which is preliminary data.</text>
</comment>
<sequence length="229" mass="25586">MAGQPPDPKIVLKVNINCCEACPKKLEKALLKLPGVSSLSINIEENLVSVSGTVDPDTIIKLIYAKIDKKAKLVSYEPQSTNDAEEKPKNTKTAVDKDSDSNNKSKSKHKGKMHTSCCCQHGNCPKMGNNVHKCEGYVPPPVVKDFVCRDYFCKVHPRSREITDKVPANESSARMSGYLPNYARGYYGGATPWYPIRSSYYPRGYPEGPPAQYGYYQPPRRLQPPYGFY</sequence>
<dbReference type="PROSITE" id="PS50846">
    <property type="entry name" value="HMA_2"/>
    <property type="match status" value="1"/>
</dbReference>